<dbReference type="SUPFAM" id="SSF82866">
    <property type="entry name" value="Multidrug efflux transporter AcrB transmembrane domain"/>
    <property type="match status" value="2"/>
</dbReference>
<dbReference type="Gene3D" id="3.30.70.1440">
    <property type="entry name" value="Multidrug efflux transporter AcrB pore domain"/>
    <property type="match status" value="1"/>
</dbReference>
<dbReference type="SUPFAM" id="SSF82693">
    <property type="entry name" value="Multidrug efflux transporter AcrB pore domain, PN1, PN2, PC1 and PC2 subdomains"/>
    <property type="match status" value="3"/>
</dbReference>
<feature type="transmembrane region" description="Helical" evidence="1">
    <location>
        <begin position="428"/>
        <end position="448"/>
    </location>
</feature>
<dbReference type="PRINTS" id="PR00702">
    <property type="entry name" value="ACRIFLAVINRP"/>
</dbReference>
<feature type="transmembrane region" description="Helical" evidence="1">
    <location>
        <begin position="357"/>
        <end position="377"/>
    </location>
</feature>
<feature type="transmembrane region" description="Helical" evidence="1">
    <location>
        <begin position="960"/>
        <end position="979"/>
    </location>
</feature>
<dbReference type="PANTHER" id="PTHR32063">
    <property type="match status" value="1"/>
</dbReference>
<evidence type="ECO:0000313" key="3">
    <source>
        <dbReference type="Proteomes" id="UP000006556"/>
    </source>
</evidence>
<dbReference type="GO" id="GO:0042910">
    <property type="term" value="F:xenobiotic transmembrane transporter activity"/>
    <property type="evidence" value="ECO:0007669"/>
    <property type="project" value="TreeGrafter"/>
</dbReference>
<dbReference type="AlphaFoldDB" id="A5CYQ9"/>
<feature type="transmembrane region" description="Helical" evidence="1">
    <location>
        <begin position="862"/>
        <end position="881"/>
    </location>
</feature>
<feature type="transmembrane region" description="Helical" evidence="1">
    <location>
        <begin position="888"/>
        <end position="912"/>
    </location>
</feature>
<dbReference type="HOGENOM" id="CLU_002755_1_2_9"/>
<dbReference type="eggNOG" id="COG0841">
    <property type="taxonomic scope" value="Bacteria"/>
</dbReference>
<dbReference type="InterPro" id="IPR001036">
    <property type="entry name" value="Acrflvin-R"/>
</dbReference>
<dbReference type="Gene3D" id="3.30.2090.10">
    <property type="entry name" value="Multidrug efflux transporter AcrB TolC docking domain, DN and DC subdomains"/>
    <property type="match status" value="2"/>
</dbReference>
<dbReference type="KEGG" id="pth:PTH_2681"/>
<dbReference type="SUPFAM" id="SSF82714">
    <property type="entry name" value="Multidrug efflux transporter AcrB TolC docking domain, DN and DC subdomains"/>
    <property type="match status" value="2"/>
</dbReference>
<dbReference type="GO" id="GO:0005886">
    <property type="term" value="C:plasma membrane"/>
    <property type="evidence" value="ECO:0007669"/>
    <property type="project" value="TreeGrafter"/>
</dbReference>
<organism evidence="2 3">
    <name type="scientific">Pelotomaculum thermopropionicum (strain DSM 13744 / JCM 10971 / SI)</name>
    <dbReference type="NCBI Taxonomy" id="370438"/>
    <lineage>
        <taxon>Bacteria</taxon>
        <taxon>Bacillati</taxon>
        <taxon>Bacillota</taxon>
        <taxon>Clostridia</taxon>
        <taxon>Eubacteriales</taxon>
        <taxon>Desulfotomaculaceae</taxon>
        <taxon>Pelotomaculum</taxon>
    </lineage>
</organism>
<dbReference type="PANTHER" id="PTHR32063:SF0">
    <property type="entry name" value="SWARMING MOTILITY PROTEIN SWRC"/>
    <property type="match status" value="1"/>
</dbReference>
<evidence type="ECO:0000313" key="2">
    <source>
        <dbReference type="EMBL" id="BAF60862.1"/>
    </source>
</evidence>
<feature type="transmembrane region" description="Helical" evidence="1">
    <location>
        <begin position="991"/>
        <end position="1017"/>
    </location>
</feature>
<dbReference type="InterPro" id="IPR027463">
    <property type="entry name" value="AcrB_DN_DC_subdom"/>
</dbReference>
<feature type="transmembrane region" description="Helical" evidence="1">
    <location>
        <begin position="331"/>
        <end position="350"/>
    </location>
</feature>
<dbReference type="STRING" id="370438.PTH_2681"/>
<name>A5CYQ9_PELTS</name>
<dbReference type="Proteomes" id="UP000006556">
    <property type="component" value="Chromosome"/>
</dbReference>
<dbReference type="EMBL" id="AP009389">
    <property type="protein sequence ID" value="BAF60862.1"/>
    <property type="molecule type" value="Genomic_DNA"/>
</dbReference>
<feature type="transmembrane region" description="Helical" evidence="1">
    <location>
        <begin position="918"/>
        <end position="939"/>
    </location>
</feature>
<reference evidence="3" key="1">
    <citation type="journal article" date="2008" name="Genome Res.">
        <title>The genome of Pelotomaculum thermopropionicum reveals niche-associated evolution in anaerobic microbiota.</title>
        <authorList>
            <person name="Kosaka T."/>
            <person name="Kato S."/>
            <person name="Shimoyama T."/>
            <person name="Ishii S."/>
            <person name="Abe T."/>
            <person name="Watanabe K."/>
        </authorList>
    </citation>
    <scope>NUCLEOTIDE SEQUENCE [LARGE SCALE GENOMIC DNA]</scope>
    <source>
        <strain evidence="3">DSM 13744 / JCM 10971 / SI</strain>
    </source>
</reference>
<feature type="transmembrane region" description="Helical" evidence="1">
    <location>
        <begin position="383"/>
        <end position="407"/>
    </location>
</feature>
<gene>
    <name evidence="2" type="primary">AcrB</name>
    <name evidence="2" type="ordered locus">PTH_2681</name>
</gene>
<proteinExistence type="predicted"/>
<feature type="transmembrane region" description="Helical" evidence="1">
    <location>
        <begin position="460"/>
        <end position="479"/>
    </location>
</feature>
<keyword evidence="1" id="KW-0472">Membrane</keyword>
<feature type="transmembrane region" description="Helical" evidence="1">
    <location>
        <begin position="534"/>
        <end position="553"/>
    </location>
</feature>
<keyword evidence="1" id="KW-0812">Transmembrane</keyword>
<evidence type="ECO:0000256" key="1">
    <source>
        <dbReference type="SAM" id="Phobius"/>
    </source>
</evidence>
<accession>A5CYQ9</accession>
<dbReference type="Gene3D" id="3.30.70.1430">
    <property type="entry name" value="Multidrug efflux transporter AcrB pore domain"/>
    <property type="match status" value="2"/>
</dbReference>
<dbReference type="Pfam" id="PF00873">
    <property type="entry name" value="ACR_tran"/>
    <property type="match status" value="1"/>
</dbReference>
<dbReference type="Gene3D" id="3.30.70.1320">
    <property type="entry name" value="Multidrug efflux transporter AcrB pore domain like"/>
    <property type="match status" value="1"/>
</dbReference>
<keyword evidence="1" id="KW-1133">Transmembrane helix</keyword>
<dbReference type="Gene3D" id="1.20.1640.10">
    <property type="entry name" value="Multidrug efflux transporter AcrB transmembrane domain"/>
    <property type="match status" value="2"/>
</dbReference>
<sequence length="1038" mass="110783">MKLSEFSINRPLAVTMFIVALVLLGLVSFPRLRVDLFPDMEIPVAVITTSYAGADPAEVEKTVTKPIESAVSTVSNIKEVMSISSYGNSLVIVQFNWGTDVDNAVNDLREKLDMVRGVLPDDAQPPRTIKADPNAMAIMWLSVEGADVVGLKKIAEDIIKPRLERIEGVATASISGGREREIRVRLDQAKMETYGLSIPQVTQALAGDNVSGSAGKIEKGSGEISLRVSGEYNTLEDIKKIRVSLGGGNSVALSDIASVEDSFKDANSYTFVNGRPSLGIDIMKASGANTVQVAKSIRREIEDLNKTLPAGVKIDTVMDSSEFIRQSIDNVIEHGLLGGLFAVAVLYLFLRSARSTLVVALVIPISIIATFTMMYFGGQSINVITLGGLVLGLGSLVDFSVVVLESIYRYLEKGAGLIEAARTGTAEVGTAVIASASAQVVVFLPIVFVQGIAGLVFKPMALTVSFSHIAALATALTLVPMLSSRLLKNVTPPTVHVSGLKTKNPVSIFSAFLHWLNGFYRNLLAWALGNRRKVVILTVVLLVLSIAATPLIGAEFIPATDQGEITVSVEMPPGTKIDETAKIASDLESLARNEIAEIENIFTTVGSGELAFLGITSGERATLQIKLKPLEQREITTQEAAEKLRRAVSGVPGAEITVSVSSASMGPSASPVEITVRGEDLAMLRQIGDSIVEVVKKVEGTRNVKNSLDETRPEMMVVVDREKAARYGLSASQILSAVLISYDGQVVSKMRTGDDEVDIRLELARNSRASLDTLPNLTVVSPSGARVPLSAVARIQSQDAPMEITRSSQNREVTVTADISGRDSGSVNREIQNRLSSFSLPEGYMFEFGGEARDMAESFSSLGTAMLLSVVLVFMVMVAQFESLFQPFIIMFCLPPTFVGVVLGLGLTGHAISVPALLGAIMLIGIVMNNAIVLVDYINTLRKRGYERNQAILEAGPVRLRPILMTALTTVLAILPMAFGGGEGSESQAPMAVVIAFGLTLSTLITLVLVPVVYTIFDDMGKKISGRLAKKAAPGAAG</sequence>
<protein>
    <submittedName>
        <fullName evidence="2">Cation/multidrug efflux pump</fullName>
    </submittedName>
</protein>
<keyword evidence="3" id="KW-1185">Reference proteome</keyword>
<feature type="transmembrane region" description="Helical" evidence="1">
    <location>
        <begin position="12"/>
        <end position="32"/>
    </location>
</feature>